<evidence type="ECO:0000256" key="1">
    <source>
        <dbReference type="SAM" id="MobiDB-lite"/>
    </source>
</evidence>
<dbReference type="RefSeq" id="XP_001746440.1">
    <property type="nucleotide sequence ID" value="XM_001746388.1"/>
</dbReference>
<proteinExistence type="predicted"/>
<dbReference type="InParanoid" id="A9V0W4"/>
<protein>
    <recommendedName>
        <fullName evidence="5">LysM domain-containing protein</fullName>
    </recommendedName>
</protein>
<reference evidence="3 4" key="1">
    <citation type="journal article" date="2008" name="Nature">
        <title>The genome of the choanoflagellate Monosiga brevicollis and the origin of metazoans.</title>
        <authorList>
            <consortium name="JGI Sequencing"/>
            <person name="King N."/>
            <person name="Westbrook M.J."/>
            <person name="Young S.L."/>
            <person name="Kuo A."/>
            <person name="Abedin M."/>
            <person name="Chapman J."/>
            <person name="Fairclough S."/>
            <person name="Hellsten U."/>
            <person name="Isogai Y."/>
            <person name="Letunic I."/>
            <person name="Marr M."/>
            <person name="Pincus D."/>
            <person name="Putnam N."/>
            <person name="Rokas A."/>
            <person name="Wright K.J."/>
            <person name="Zuzow R."/>
            <person name="Dirks W."/>
            <person name="Good M."/>
            <person name="Goodstein D."/>
            <person name="Lemons D."/>
            <person name="Li W."/>
            <person name="Lyons J.B."/>
            <person name="Morris A."/>
            <person name="Nichols S."/>
            <person name="Richter D.J."/>
            <person name="Salamov A."/>
            <person name="Bork P."/>
            <person name="Lim W.A."/>
            <person name="Manning G."/>
            <person name="Miller W.T."/>
            <person name="McGinnis W."/>
            <person name="Shapiro H."/>
            <person name="Tjian R."/>
            <person name="Grigoriev I.V."/>
            <person name="Rokhsar D."/>
        </authorList>
    </citation>
    <scope>NUCLEOTIDE SEQUENCE [LARGE SCALE GENOMIC DNA]</scope>
    <source>
        <strain evidence="4">MX1 / ATCC 50154</strain>
    </source>
</reference>
<dbReference type="AlphaFoldDB" id="A9V0W4"/>
<feature type="compositionally biased region" description="Basic and acidic residues" evidence="1">
    <location>
        <begin position="211"/>
        <end position="227"/>
    </location>
</feature>
<organism evidence="3 4">
    <name type="scientific">Monosiga brevicollis</name>
    <name type="common">Choanoflagellate</name>
    <dbReference type="NCBI Taxonomy" id="81824"/>
    <lineage>
        <taxon>Eukaryota</taxon>
        <taxon>Choanoflagellata</taxon>
        <taxon>Craspedida</taxon>
        <taxon>Salpingoecidae</taxon>
        <taxon>Monosiga</taxon>
    </lineage>
</organism>
<dbReference type="InterPro" id="IPR036779">
    <property type="entry name" value="LysM_dom_sf"/>
</dbReference>
<dbReference type="GeneID" id="5891644"/>
<name>A9V0W4_MONBE</name>
<dbReference type="Proteomes" id="UP000001357">
    <property type="component" value="Unassembled WGS sequence"/>
</dbReference>
<dbReference type="InterPro" id="IPR045030">
    <property type="entry name" value="LYSM1-4"/>
</dbReference>
<gene>
    <name evidence="3" type="ORF">MONBRDRAFT_32647</name>
</gene>
<feature type="signal peptide" evidence="2">
    <location>
        <begin position="1"/>
        <end position="24"/>
    </location>
</feature>
<dbReference type="PANTHER" id="PTHR20932">
    <property type="entry name" value="LYSM AND PUTATIVE PEPTIDOGLYCAN-BINDING DOMAIN-CONTAINING PROTEIN"/>
    <property type="match status" value="1"/>
</dbReference>
<feature type="region of interest" description="Disordered" evidence="1">
    <location>
        <begin position="190"/>
        <end position="227"/>
    </location>
</feature>
<evidence type="ECO:0000313" key="3">
    <source>
        <dbReference type="EMBL" id="EDQ88827.1"/>
    </source>
</evidence>
<sequence length="227" mass="24302">MAALPLHAALTLFVPLPIPATAAAAAATTTTTTIPAATTTIPAAATIAVYTSIMASMNGIAIKPNPSDTLESLGVQYGLSAASILEANRMYAQDSIFARPYLQLPGVTQPLPQHKVVDVKSRNTSRRSSDASAATTTATPSVDDFLARFDLQFGAVKEQTESTLSQSKWMSEYSSQPVQYRPRAVIPVDEREEEPEDKSMGIPLTSVYSSNHDDGLLQGHTDEMFEL</sequence>
<keyword evidence="2" id="KW-0732">Signal</keyword>
<feature type="chain" id="PRO_5002742532" description="LysM domain-containing protein" evidence="2">
    <location>
        <begin position="25"/>
        <end position="227"/>
    </location>
</feature>
<evidence type="ECO:0000313" key="4">
    <source>
        <dbReference type="Proteomes" id="UP000001357"/>
    </source>
</evidence>
<dbReference type="Gene3D" id="3.10.350.10">
    <property type="entry name" value="LysM domain"/>
    <property type="match status" value="1"/>
</dbReference>
<evidence type="ECO:0008006" key="5">
    <source>
        <dbReference type="Google" id="ProtNLM"/>
    </source>
</evidence>
<keyword evidence="4" id="KW-1185">Reference proteome</keyword>
<dbReference type="PANTHER" id="PTHR20932:SF8">
    <property type="entry name" value="LD22649P"/>
    <property type="match status" value="1"/>
</dbReference>
<evidence type="ECO:0000256" key="2">
    <source>
        <dbReference type="SAM" id="SignalP"/>
    </source>
</evidence>
<dbReference type="EMBL" id="CH991553">
    <property type="protein sequence ID" value="EDQ88827.1"/>
    <property type="molecule type" value="Genomic_DNA"/>
</dbReference>
<accession>A9V0W4</accession>
<feature type="region of interest" description="Disordered" evidence="1">
    <location>
        <begin position="118"/>
        <end position="137"/>
    </location>
</feature>
<dbReference type="KEGG" id="mbr:MONBRDRAFT_32647"/>